<evidence type="ECO:0000256" key="1">
    <source>
        <dbReference type="ARBA" id="ARBA00004236"/>
    </source>
</evidence>
<keyword evidence="3" id="KW-0472">Membrane</keyword>
<dbReference type="PROSITE" id="PS50883">
    <property type="entry name" value="EAL"/>
    <property type="match status" value="1"/>
</dbReference>
<evidence type="ECO:0000259" key="5">
    <source>
        <dbReference type="PROSITE" id="PS50885"/>
    </source>
</evidence>
<feature type="domain" description="EAL" evidence="4">
    <location>
        <begin position="493"/>
        <end position="747"/>
    </location>
</feature>
<dbReference type="PROSITE" id="PS50887">
    <property type="entry name" value="GGDEF"/>
    <property type="match status" value="1"/>
</dbReference>
<dbReference type="CDD" id="cd01948">
    <property type="entry name" value="EAL"/>
    <property type="match status" value="1"/>
</dbReference>
<dbReference type="SUPFAM" id="SSF55073">
    <property type="entry name" value="Nucleotide cyclase"/>
    <property type="match status" value="1"/>
</dbReference>
<evidence type="ECO:0000259" key="4">
    <source>
        <dbReference type="PROSITE" id="PS50883"/>
    </source>
</evidence>
<comment type="caution">
    <text evidence="7">The sequence shown here is derived from an EMBL/GenBank/DDBJ whole genome shotgun (WGS) entry which is preliminary data.</text>
</comment>
<accession>A0A2P6MJH3</accession>
<dbReference type="PROSITE" id="PS50885">
    <property type="entry name" value="HAMP"/>
    <property type="match status" value="1"/>
</dbReference>
<dbReference type="CDD" id="cd01949">
    <property type="entry name" value="GGDEF"/>
    <property type="match status" value="1"/>
</dbReference>
<dbReference type="Gene3D" id="3.30.70.270">
    <property type="match status" value="1"/>
</dbReference>
<dbReference type="PANTHER" id="PTHR44757:SF2">
    <property type="entry name" value="BIOFILM ARCHITECTURE MAINTENANCE PROTEIN MBAA"/>
    <property type="match status" value="1"/>
</dbReference>
<dbReference type="InterPro" id="IPR035919">
    <property type="entry name" value="EAL_sf"/>
</dbReference>
<keyword evidence="2" id="KW-1003">Cell membrane</keyword>
<name>A0A2P6MJH3_ALKUR</name>
<feature type="domain" description="HAMP" evidence="5">
    <location>
        <begin position="262"/>
        <end position="318"/>
    </location>
</feature>
<evidence type="ECO:0000259" key="6">
    <source>
        <dbReference type="PROSITE" id="PS50887"/>
    </source>
</evidence>
<dbReference type="SMART" id="SM00267">
    <property type="entry name" value="GGDEF"/>
    <property type="match status" value="1"/>
</dbReference>
<dbReference type="Gene3D" id="3.20.20.450">
    <property type="entry name" value="EAL domain"/>
    <property type="match status" value="1"/>
</dbReference>
<dbReference type="InterPro" id="IPR052155">
    <property type="entry name" value="Biofilm_reg_signaling"/>
</dbReference>
<dbReference type="InterPro" id="IPR003660">
    <property type="entry name" value="HAMP_dom"/>
</dbReference>
<keyword evidence="8" id="KW-1185">Reference proteome</keyword>
<dbReference type="Gene3D" id="6.10.340.10">
    <property type="match status" value="1"/>
</dbReference>
<dbReference type="OrthoDB" id="9759607at2"/>
<dbReference type="EMBL" id="PVNS01000003">
    <property type="protein sequence ID" value="PRO66426.1"/>
    <property type="molecule type" value="Genomic_DNA"/>
</dbReference>
<evidence type="ECO:0000313" key="8">
    <source>
        <dbReference type="Proteomes" id="UP000243650"/>
    </source>
</evidence>
<dbReference type="NCBIfam" id="TIGR00254">
    <property type="entry name" value="GGDEF"/>
    <property type="match status" value="1"/>
</dbReference>
<dbReference type="AlphaFoldDB" id="A0A2P6MJH3"/>
<organism evidence="7 8">
    <name type="scientific">Alkalicoccus urumqiensis</name>
    <name type="common">Bacillus urumqiensis</name>
    <dbReference type="NCBI Taxonomy" id="1548213"/>
    <lineage>
        <taxon>Bacteria</taxon>
        <taxon>Bacillati</taxon>
        <taxon>Bacillota</taxon>
        <taxon>Bacilli</taxon>
        <taxon>Bacillales</taxon>
        <taxon>Bacillaceae</taxon>
        <taxon>Alkalicoccus</taxon>
    </lineage>
</organism>
<evidence type="ECO:0008006" key="9">
    <source>
        <dbReference type="Google" id="ProtNLM"/>
    </source>
</evidence>
<dbReference type="GO" id="GO:0007165">
    <property type="term" value="P:signal transduction"/>
    <property type="evidence" value="ECO:0007669"/>
    <property type="project" value="InterPro"/>
</dbReference>
<dbReference type="Pfam" id="PF00990">
    <property type="entry name" value="GGDEF"/>
    <property type="match status" value="1"/>
</dbReference>
<dbReference type="SUPFAM" id="SSF141868">
    <property type="entry name" value="EAL domain-like"/>
    <property type="match status" value="1"/>
</dbReference>
<dbReference type="PANTHER" id="PTHR44757">
    <property type="entry name" value="DIGUANYLATE CYCLASE DGCP"/>
    <property type="match status" value="1"/>
</dbReference>
<proteinExistence type="predicted"/>
<dbReference type="Pfam" id="PF05228">
    <property type="entry name" value="CHASE4"/>
    <property type="match status" value="1"/>
</dbReference>
<sequence>MKIRTMVLLLTAVLCLGGVIVVEGVGSPMLLEEAKENDARVLEENVGRTANFLELEEEALHRQLIDWSEWNETHDFIRNENDDYIDMNLEEEMLENIRVQHAAFFDESGALYYETGLPGSGTAEAILRQHEEEGDPVVIHAAEDGMMMAAVHPITRNDGSDPAGMMIMSRMLDETYIENLGELLSIDIAAESAARGDAVAASDRISRTYRLQTQDAGQPLELSIAGNQTIYNSQLEHLQQLKQTAGIVFLGVLLLVLLLTRKYVVRPISQVALQLQDVQLDQRRGTRTRIHVPSRLIETQDLEKEINSMLEKLQKSHEEITELAYHDQLTGLGNRFYLTHTFTDFTAKHGKAALFYFDLDGFKQVNDTWGHETGDLLLQEAARRIRAFFDGEEAMLARVGGDEFVVVTQAAPVDRLKQTGALLVDVVSREYRFGSVVTSVTASVGVASYPADAEALSQLLQAADQAMYEAKQTGKARAAVYAEMELADGFTRRETLKRDLVKALSRGELRLVYQPIYESGRKVQGAEALLRWRHPVYGEVFPNQFIPLMEESGVIHEAGRWVLRESAGQLKRWQEQERPDLYVSMNVSKAQLSEYRSFLTVLDEVLSETGVSPKKLQMEITESEVHYDDSDLVTFIEEVSRRGVRTALDDFGKGTASLYGLRHLPVDVVKMDRSFMENIPYDAFNASVLVGINSLLQELDVHVTAEGIENDEQYHFLLKHGITSMQGYYFSRPLETADMEAVLQKGQPALDA</sequence>
<dbReference type="Pfam" id="PF00563">
    <property type="entry name" value="EAL"/>
    <property type="match status" value="1"/>
</dbReference>
<dbReference type="InterPro" id="IPR043128">
    <property type="entry name" value="Rev_trsase/Diguanyl_cyclase"/>
</dbReference>
<reference evidence="7 8" key="1">
    <citation type="submission" date="2018-03" db="EMBL/GenBank/DDBJ databases">
        <title>Bacillus urumqiensis sp. nov., a moderately haloalkaliphilic bacterium isolated from a salt lake.</title>
        <authorList>
            <person name="Zhao B."/>
            <person name="Liao Z."/>
        </authorList>
    </citation>
    <scope>NUCLEOTIDE SEQUENCE [LARGE SCALE GENOMIC DNA]</scope>
    <source>
        <strain evidence="7 8">BZ-SZ-XJ18</strain>
    </source>
</reference>
<feature type="domain" description="GGDEF" evidence="6">
    <location>
        <begin position="350"/>
        <end position="483"/>
    </location>
</feature>
<dbReference type="GO" id="GO:0005886">
    <property type="term" value="C:plasma membrane"/>
    <property type="evidence" value="ECO:0007669"/>
    <property type="project" value="UniProtKB-SubCell"/>
</dbReference>
<dbReference type="InterPro" id="IPR001633">
    <property type="entry name" value="EAL_dom"/>
</dbReference>
<dbReference type="InterPro" id="IPR000160">
    <property type="entry name" value="GGDEF_dom"/>
</dbReference>
<gene>
    <name evidence="7" type="ORF">C6I21_03545</name>
</gene>
<dbReference type="SMART" id="SM00052">
    <property type="entry name" value="EAL"/>
    <property type="match status" value="1"/>
</dbReference>
<comment type="subcellular location">
    <subcellularLocation>
        <location evidence="1">Cell membrane</location>
    </subcellularLocation>
</comment>
<dbReference type="InterPro" id="IPR007892">
    <property type="entry name" value="CHASE4"/>
</dbReference>
<evidence type="ECO:0000313" key="7">
    <source>
        <dbReference type="EMBL" id="PRO66426.1"/>
    </source>
</evidence>
<dbReference type="InterPro" id="IPR029787">
    <property type="entry name" value="Nucleotide_cyclase"/>
</dbReference>
<evidence type="ECO:0000256" key="3">
    <source>
        <dbReference type="ARBA" id="ARBA00023136"/>
    </source>
</evidence>
<protein>
    <recommendedName>
        <fullName evidence="9">EAL domain-containing protein</fullName>
    </recommendedName>
</protein>
<evidence type="ECO:0000256" key="2">
    <source>
        <dbReference type="ARBA" id="ARBA00022475"/>
    </source>
</evidence>
<dbReference type="Proteomes" id="UP000243650">
    <property type="component" value="Unassembled WGS sequence"/>
</dbReference>